<sequence length="211" mass="24129">MMMNEDAAELLKTSMWDLAACADGEPNVVPAAFKDVTADGKLLVGDVFLEITLKNIRSNDGKIAISVYKVEESLIPFHDASGRTLMEWLGMDPETFCGPYTGILPMDFYDPGKGKSGDLPPRSFITERYHADLLALMLHMELTILIGRYACFYSLKDRQKQNLTETVRHYADYLPRFFPITHPRLLNQYWRRNNPWFLKEKIQALDNGYPG</sequence>
<dbReference type="EMBL" id="VUMN01000057">
    <property type="protein sequence ID" value="MSS59834.1"/>
    <property type="molecule type" value="Genomic_DNA"/>
</dbReference>
<feature type="domain" description="Uracil-DNA glycosylase-like" evidence="1">
    <location>
        <begin position="73"/>
        <end position="205"/>
    </location>
</feature>
<dbReference type="RefSeq" id="WP_154505999.1">
    <property type="nucleotide sequence ID" value="NZ_VUMN01000057.1"/>
</dbReference>
<dbReference type="InterPro" id="IPR012349">
    <property type="entry name" value="Split_barrel_FMN-bd"/>
</dbReference>
<dbReference type="Pfam" id="PF03167">
    <property type="entry name" value="UDG"/>
    <property type="match status" value="1"/>
</dbReference>
<accession>A0A7X2NUK9</accession>
<dbReference type="PANTHER" id="PTHR42160:SF1">
    <property type="entry name" value="URACIL-DNA GLYCOSYLASE SUPERFAMILY PROTEIN"/>
    <property type="match status" value="1"/>
</dbReference>
<reference evidence="2 3" key="1">
    <citation type="submission" date="2019-08" db="EMBL/GenBank/DDBJ databases">
        <title>In-depth cultivation of the pig gut microbiome towards novel bacterial diversity and tailored functional studies.</title>
        <authorList>
            <person name="Wylensek D."/>
            <person name="Hitch T.C.A."/>
            <person name="Clavel T."/>
        </authorList>
    </citation>
    <scope>NUCLEOTIDE SEQUENCE [LARGE SCALE GENOMIC DNA]</scope>
    <source>
        <strain evidence="2 3">Oil+RF-744-GAM-WT-6</strain>
    </source>
</reference>
<dbReference type="AlphaFoldDB" id="A0A7X2NUK9"/>
<dbReference type="SUPFAM" id="SSF52141">
    <property type="entry name" value="Uracil-DNA glycosylase-like"/>
    <property type="match status" value="1"/>
</dbReference>
<dbReference type="InterPro" id="IPR047124">
    <property type="entry name" value="HI_0220.2"/>
</dbReference>
<dbReference type="CDD" id="cd10033">
    <property type="entry name" value="UDG_like"/>
    <property type="match status" value="1"/>
</dbReference>
<comment type="caution">
    <text evidence="2">The sequence shown here is derived from an EMBL/GenBank/DDBJ whole genome shotgun (WGS) entry which is preliminary data.</text>
</comment>
<protein>
    <recommendedName>
        <fullName evidence="1">Uracil-DNA glycosylase-like domain-containing protein</fullName>
    </recommendedName>
</protein>
<dbReference type="InterPro" id="IPR036895">
    <property type="entry name" value="Uracil-DNA_glycosylase-like_sf"/>
</dbReference>
<dbReference type="SUPFAM" id="SSF50475">
    <property type="entry name" value="FMN-binding split barrel"/>
    <property type="match status" value="1"/>
</dbReference>
<dbReference type="PANTHER" id="PTHR42160">
    <property type="entry name" value="URACIL-DNA GLYCOSYLASE SUPERFAMILY PROTEIN"/>
    <property type="match status" value="1"/>
</dbReference>
<evidence type="ECO:0000313" key="3">
    <source>
        <dbReference type="Proteomes" id="UP000461880"/>
    </source>
</evidence>
<name>A0A7X2NUK9_9FIRM</name>
<evidence type="ECO:0000313" key="2">
    <source>
        <dbReference type="EMBL" id="MSS59834.1"/>
    </source>
</evidence>
<dbReference type="Gene3D" id="2.30.110.10">
    <property type="entry name" value="Electron Transport, Fmn-binding Protein, Chain A"/>
    <property type="match status" value="1"/>
</dbReference>
<proteinExistence type="predicted"/>
<dbReference type="Gene3D" id="3.40.470.10">
    <property type="entry name" value="Uracil-DNA glycosylase-like domain"/>
    <property type="match status" value="1"/>
</dbReference>
<dbReference type="InterPro" id="IPR005122">
    <property type="entry name" value="Uracil-DNA_glycosylase-like"/>
</dbReference>
<gene>
    <name evidence="2" type="ORF">FYJ51_13120</name>
</gene>
<organism evidence="2 3">
    <name type="scientific">Stecheria intestinalis</name>
    <dbReference type="NCBI Taxonomy" id="2606630"/>
    <lineage>
        <taxon>Bacteria</taxon>
        <taxon>Bacillati</taxon>
        <taxon>Bacillota</taxon>
        <taxon>Erysipelotrichia</taxon>
        <taxon>Erysipelotrichales</taxon>
        <taxon>Erysipelotrichaceae</taxon>
        <taxon>Stecheria</taxon>
    </lineage>
</organism>
<keyword evidence="3" id="KW-1185">Reference proteome</keyword>
<evidence type="ECO:0000259" key="1">
    <source>
        <dbReference type="Pfam" id="PF03167"/>
    </source>
</evidence>
<dbReference type="Proteomes" id="UP000461880">
    <property type="component" value="Unassembled WGS sequence"/>
</dbReference>